<sequence>MPEQRRKIKLGSPEFRELMAKKTAIAAAAASSTILLPAPVVNDASAPTTGILAQVSAGIPPDTLKATRAPGCAPDSSPNSVLSSMLTSMPTTPPDVSATQSDKPADNTRESDWRDSTRKEVARHNSKLFPANFGFVLSDQLPFGVSSSGNGPYYSAIRIFPSIDGTYRSANAEVQRKPSWGAASKPSSKIASWRIEPRPAYEPPTRSCEATACHFHIDEPHQETTEHLVSAVQLELNRPPVSVTQRRGNVQHREQPFQKDHKTSEAEEIPTAPAPTPLPARQIVQEHPSHSPRLVYQPVHLRYFHTYGALNSGTPTLERYLDGLRDELTIRGLPFPKTKNWKELASILADNDEEWWKQLLTLEREVLSKLCGKEKVDAFMHTQPFKIQGYFDYGDLEVELIHHYRGTAEFSELMTKVRDLQSTAYDMLLHIANHEYVSLGTKTPDFHPGIARRIADFRARKIATEGCPLTQPGENYTLDRGTISTPERSDTAPAGSQWRKRRRDQESERDDETRPANKKPRQDVAPVPVAKVSAAVQVESATVLSPEQSTLSIPASQSSININSDSPPRRRGTKRHRDTEEVQGLDTAKKRLRYDVTQIEKASASAQVATTPGATSQQSEISTSAKQSQIDGKSGSFPKLQGAKRHRLEAEPTETNAQQDAANVEEAFATVSSNGGNSQQKEVSDSSHEGKIRIPPQSPLDEARGPSESDTPTEDQDFLQTRSIKRNLRSNKRKEPEPEYVWEQEEEDLSNFIDDGDEDEPVRTPKRRRRSSEGKKGFDRGKFRRMTNLIKD</sequence>
<dbReference type="EMBL" id="JAKJXO020000002">
    <property type="protein sequence ID" value="KAL1609946.1"/>
    <property type="molecule type" value="Genomic_DNA"/>
</dbReference>
<feature type="compositionally biased region" description="Acidic residues" evidence="1">
    <location>
        <begin position="738"/>
        <end position="760"/>
    </location>
</feature>
<feature type="region of interest" description="Disordered" evidence="1">
    <location>
        <begin position="466"/>
        <end position="528"/>
    </location>
</feature>
<feature type="region of interest" description="Disordered" evidence="1">
    <location>
        <begin position="542"/>
        <end position="588"/>
    </location>
</feature>
<accession>A0ABR3RZU4</accession>
<feature type="compositionally biased region" description="Polar residues" evidence="1">
    <location>
        <begin position="604"/>
        <end position="631"/>
    </location>
</feature>
<reference evidence="2 3" key="1">
    <citation type="submission" date="2024-02" db="EMBL/GenBank/DDBJ databases">
        <title>De novo assembly and annotation of 12 fungi associated with fruit tree decline syndrome in Ontario, Canada.</title>
        <authorList>
            <person name="Sulman M."/>
            <person name="Ellouze W."/>
            <person name="Ilyukhin E."/>
        </authorList>
    </citation>
    <scope>NUCLEOTIDE SEQUENCE [LARGE SCALE GENOMIC DNA]</scope>
    <source>
        <strain evidence="2 3">M42-189</strain>
    </source>
</reference>
<protein>
    <submittedName>
        <fullName evidence="2">Uncharacterized protein</fullName>
    </submittedName>
</protein>
<evidence type="ECO:0000313" key="3">
    <source>
        <dbReference type="Proteomes" id="UP001521785"/>
    </source>
</evidence>
<gene>
    <name evidence="2" type="ORF">SLS60_001611</name>
</gene>
<feature type="compositionally biased region" description="Polar residues" evidence="1">
    <location>
        <begin position="542"/>
        <end position="566"/>
    </location>
</feature>
<proteinExistence type="predicted"/>
<feature type="compositionally biased region" description="Basic residues" evidence="1">
    <location>
        <begin position="723"/>
        <end position="732"/>
    </location>
</feature>
<feature type="compositionally biased region" description="Basic and acidic residues" evidence="1">
    <location>
        <begin position="682"/>
        <end position="692"/>
    </location>
</feature>
<dbReference type="Proteomes" id="UP001521785">
    <property type="component" value="Unassembled WGS sequence"/>
</dbReference>
<feature type="compositionally biased region" description="Polar residues" evidence="1">
    <location>
        <begin position="670"/>
        <end position="681"/>
    </location>
</feature>
<feature type="compositionally biased region" description="Polar residues" evidence="1">
    <location>
        <begin position="76"/>
        <end position="90"/>
    </location>
</feature>
<feature type="compositionally biased region" description="Basic and acidic residues" evidence="1">
    <location>
        <begin position="503"/>
        <end position="515"/>
    </location>
</feature>
<feature type="region of interest" description="Disordered" evidence="1">
    <location>
        <begin position="244"/>
        <end position="278"/>
    </location>
</feature>
<evidence type="ECO:0000313" key="2">
    <source>
        <dbReference type="EMBL" id="KAL1609946.1"/>
    </source>
</evidence>
<keyword evidence="3" id="KW-1185">Reference proteome</keyword>
<feature type="compositionally biased region" description="Basic and acidic residues" evidence="1">
    <location>
        <begin position="251"/>
        <end position="265"/>
    </location>
</feature>
<feature type="compositionally biased region" description="Basic and acidic residues" evidence="1">
    <location>
        <begin position="103"/>
        <end position="119"/>
    </location>
</feature>
<feature type="region of interest" description="Disordered" evidence="1">
    <location>
        <begin position="66"/>
        <end position="119"/>
    </location>
</feature>
<organism evidence="2 3">
    <name type="scientific">Paraconiothyrium brasiliense</name>
    <dbReference type="NCBI Taxonomy" id="300254"/>
    <lineage>
        <taxon>Eukaryota</taxon>
        <taxon>Fungi</taxon>
        <taxon>Dikarya</taxon>
        <taxon>Ascomycota</taxon>
        <taxon>Pezizomycotina</taxon>
        <taxon>Dothideomycetes</taxon>
        <taxon>Pleosporomycetidae</taxon>
        <taxon>Pleosporales</taxon>
        <taxon>Massarineae</taxon>
        <taxon>Didymosphaeriaceae</taxon>
        <taxon>Paraconiothyrium</taxon>
    </lineage>
</organism>
<name>A0ABR3RZU4_9PLEO</name>
<feature type="region of interest" description="Disordered" evidence="1">
    <location>
        <begin position="601"/>
        <end position="792"/>
    </location>
</feature>
<evidence type="ECO:0000256" key="1">
    <source>
        <dbReference type="SAM" id="MobiDB-lite"/>
    </source>
</evidence>
<comment type="caution">
    <text evidence="2">The sequence shown here is derived from an EMBL/GenBank/DDBJ whole genome shotgun (WGS) entry which is preliminary data.</text>
</comment>
<feature type="compositionally biased region" description="Basic and acidic residues" evidence="1">
    <location>
        <begin position="771"/>
        <end position="781"/>
    </location>
</feature>